<reference evidence="3 4" key="1">
    <citation type="submission" date="2019-01" db="EMBL/GenBank/DDBJ databases">
        <title>Complete genome sequence of Cohnella hallensis HS21 isolated from Korean fir (Abies koreana) rhizospheric soil.</title>
        <authorList>
            <person name="Jiang L."/>
            <person name="Kang S.W."/>
            <person name="Kim S."/>
            <person name="Jung J."/>
            <person name="Kim C.Y."/>
            <person name="Kim D.H."/>
            <person name="Kim S.W."/>
            <person name="Lee J."/>
        </authorList>
    </citation>
    <scope>NUCLEOTIDE SEQUENCE [LARGE SCALE GENOMIC DNA]</scope>
    <source>
        <strain evidence="3 4">HS21</strain>
    </source>
</reference>
<evidence type="ECO:0000256" key="1">
    <source>
        <dbReference type="SAM" id="MobiDB-lite"/>
    </source>
</evidence>
<keyword evidence="4" id="KW-1185">Reference proteome</keyword>
<dbReference type="KEGG" id="cohn:KCTCHS21_44200"/>
<dbReference type="PANTHER" id="PTHR43179:SF7">
    <property type="entry name" value="RHAMNOSYLTRANSFERASE WBBL"/>
    <property type="match status" value="1"/>
</dbReference>
<evidence type="ECO:0000313" key="4">
    <source>
        <dbReference type="Proteomes" id="UP000289856"/>
    </source>
</evidence>
<dbReference type="Proteomes" id="UP000289856">
    <property type="component" value="Chromosome"/>
</dbReference>
<dbReference type="InterPro" id="IPR001173">
    <property type="entry name" value="Glyco_trans_2-like"/>
</dbReference>
<dbReference type="SUPFAM" id="SSF53448">
    <property type="entry name" value="Nucleotide-diphospho-sugar transferases"/>
    <property type="match status" value="1"/>
</dbReference>
<dbReference type="RefSeq" id="WP_232057916.1">
    <property type="nucleotide sequence ID" value="NZ_AP019400.1"/>
</dbReference>
<organism evidence="3 4">
    <name type="scientific">Cohnella abietis</name>
    <dbReference type="NCBI Taxonomy" id="2507935"/>
    <lineage>
        <taxon>Bacteria</taxon>
        <taxon>Bacillati</taxon>
        <taxon>Bacillota</taxon>
        <taxon>Bacilli</taxon>
        <taxon>Bacillales</taxon>
        <taxon>Paenibacillaceae</taxon>
        <taxon>Cohnella</taxon>
    </lineage>
</organism>
<dbReference type="CDD" id="cd04186">
    <property type="entry name" value="GT_2_like_c"/>
    <property type="match status" value="1"/>
</dbReference>
<dbReference type="Gene3D" id="3.90.550.10">
    <property type="entry name" value="Spore Coat Polysaccharide Biosynthesis Protein SpsA, Chain A"/>
    <property type="match status" value="1"/>
</dbReference>
<protein>
    <recommendedName>
        <fullName evidence="2">Glycosyltransferase 2-like domain-containing protein</fullName>
    </recommendedName>
</protein>
<accession>A0A3T1DA99</accession>
<evidence type="ECO:0000313" key="3">
    <source>
        <dbReference type="EMBL" id="BBI35021.1"/>
    </source>
</evidence>
<gene>
    <name evidence="3" type="ORF">KCTCHS21_44200</name>
</gene>
<proteinExistence type="predicted"/>
<feature type="domain" description="Glycosyltransferase 2-like" evidence="2">
    <location>
        <begin position="76"/>
        <end position="242"/>
    </location>
</feature>
<dbReference type="InterPro" id="IPR029044">
    <property type="entry name" value="Nucleotide-diphossugar_trans"/>
</dbReference>
<dbReference type="Pfam" id="PF00535">
    <property type="entry name" value="Glycos_transf_2"/>
    <property type="match status" value="1"/>
</dbReference>
<name>A0A3T1DA99_9BACL</name>
<feature type="compositionally biased region" description="Basic residues" evidence="1">
    <location>
        <begin position="13"/>
        <end position="43"/>
    </location>
</feature>
<feature type="region of interest" description="Disordered" evidence="1">
    <location>
        <begin position="13"/>
        <end position="45"/>
    </location>
</feature>
<sequence>MGQVVATITKAKYNKHRKPTRTRTRASKIKPRRSHAGSRHRSNARQLQFREGFGEGYREGVHSGTQSYPTLFEGTSIVIPTYNQLNMLEQCIESIMDNTDLPYEIIVVDNASTDGTAAYLLGLGGQVRFRVLDNNRGFAGAINMGMMMAKGRTIMLLNNDTLATENWLDNLLICLNSDEGIGMVGPITNYISGDQKVDVPYQDVVDMPKFARENNKSDPSRWRQIERLTGFCLLFRRELFEGIGYFDEGFEVGNYEDDDYNIRVRLLGKKIVMAQDTFIHHFGSISMKALGDRFQEVNDRNQLYFMDKWSNPNEWIQEARQHSDPLEGQLQHSAHFYPEQVVVQAIGANRYWIEHGKRRLIEGELSIPTIRVSQIDLRLWPLEPPIAAEEVEHLWRGSGDEVSIQSGVVLLPDGNTFHMEGGVARRIISPAVMRAWSLHLKPHKNITLEQLEDKVHGLPIVAPPLLRQVL</sequence>
<evidence type="ECO:0000259" key="2">
    <source>
        <dbReference type="Pfam" id="PF00535"/>
    </source>
</evidence>
<dbReference type="EMBL" id="AP019400">
    <property type="protein sequence ID" value="BBI35021.1"/>
    <property type="molecule type" value="Genomic_DNA"/>
</dbReference>
<dbReference type="PANTHER" id="PTHR43179">
    <property type="entry name" value="RHAMNOSYLTRANSFERASE WBBL"/>
    <property type="match status" value="1"/>
</dbReference>
<dbReference type="AlphaFoldDB" id="A0A3T1DA99"/>